<evidence type="ECO:0000313" key="4">
    <source>
        <dbReference type="EMBL" id="MDR6944244.1"/>
    </source>
</evidence>
<name>A0ABU1TFP9_9SPHI</name>
<dbReference type="InterPro" id="IPR012373">
    <property type="entry name" value="Ferrdict_sens_TM"/>
</dbReference>
<keyword evidence="5" id="KW-1185">Reference proteome</keyword>
<evidence type="ECO:0000259" key="2">
    <source>
        <dbReference type="Pfam" id="PF04773"/>
    </source>
</evidence>
<feature type="domain" description="FecR protein" evidence="2">
    <location>
        <begin position="123"/>
        <end position="216"/>
    </location>
</feature>
<sequence>MKHKEEIRRLFKMYLEGKTNSRQNAILFHYLNNNKNAEQELSDLMSETWEREPLIKDNSVEATEGLEQLWTKIYHKKQKTLRRYQLLKYAASLIMVCSAVFVYEASRKKQPEIEKTIALISKTTAPGEKVKMLLPDSSVVYLGSRSKISWPEGFEKGKVRNITLEGEAFFEVKHDANRPFVILSGKIETQVLGTSFNIYAYPEDKVFTVTVRTGKVGVAEIAPGVRKTLSFLTPGMKIAYNKGNGKFRINAGQVNEADSWTNNRFVFHDENLGSILTKLERYYNVHFEVKSSELSACRFNATFSDININDVMKQISIMSSGHIKYKINENKTKIVLWGEACE</sequence>
<protein>
    <submittedName>
        <fullName evidence="4">Ferric-dicitrate binding protein FerR (Iron transport regulator)</fullName>
    </submittedName>
</protein>
<evidence type="ECO:0000259" key="3">
    <source>
        <dbReference type="Pfam" id="PF16344"/>
    </source>
</evidence>
<feature type="transmembrane region" description="Helical" evidence="1">
    <location>
        <begin position="86"/>
        <end position="103"/>
    </location>
</feature>
<keyword evidence="1" id="KW-0812">Transmembrane</keyword>
<dbReference type="Proteomes" id="UP001247620">
    <property type="component" value="Unassembled WGS sequence"/>
</dbReference>
<dbReference type="PANTHER" id="PTHR30273">
    <property type="entry name" value="PERIPLASMIC SIGNAL SENSOR AND SIGMA FACTOR ACTIVATOR FECR-RELATED"/>
    <property type="match status" value="1"/>
</dbReference>
<dbReference type="Gene3D" id="3.55.50.30">
    <property type="match status" value="1"/>
</dbReference>
<keyword evidence="1" id="KW-1133">Transmembrane helix</keyword>
<dbReference type="InterPro" id="IPR032508">
    <property type="entry name" value="FecR_C"/>
</dbReference>
<dbReference type="InterPro" id="IPR006860">
    <property type="entry name" value="FecR"/>
</dbReference>
<keyword evidence="1" id="KW-0472">Membrane</keyword>
<organism evidence="4 5">
    <name type="scientific">Mucilaginibacter pocheonensis</name>
    <dbReference type="NCBI Taxonomy" id="398050"/>
    <lineage>
        <taxon>Bacteria</taxon>
        <taxon>Pseudomonadati</taxon>
        <taxon>Bacteroidota</taxon>
        <taxon>Sphingobacteriia</taxon>
        <taxon>Sphingobacteriales</taxon>
        <taxon>Sphingobacteriaceae</taxon>
        <taxon>Mucilaginibacter</taxon>
    </lineage>
</organism>
<gene>
    <name evidence="4" type="ORF">J2W55_004104</name>
</gene>
<accession>A0ABU1TFP9</accession>
<dbReference type="PIRSF" id="PIRSF018266">
    <property type="entry name" value="FecR"/>
    <property type="match status" value="1"/>
</dbReference>
<dbReference type="PANTHER" id="PTHR30273:SF2">
    <property type="entry name" value="PROTEIN FECR"/>
    <property type="match status" value="1"/>
</dbReference>
<dbReference type="Pfam" id="PF16344">
    <property type="entry name" value="FecR_C"/>
    <property type="match status" value="1"/>
</dbReference>
<reference evidence="4 5" key="1">
    <citation type="submission" date="2023-07" db="EMBL/GenBank/DDBJ databases">
        <title>Sorghum-associated microbial communities from plants grown in Nebraska, USA.</title>
        <authorList>
            <person name="Schachtman D."/>
        </authorList>
    </citation>
    <scope>NUCLEOTIDE SEQUENCE [LARGE SCALE GENOMIC DNA]</scope>
    <source>
        <strain evidence="4 5">3262</strain>
    </source>
</reference>
<dbReference type="Pfam" id="PF04773">
    <property type="entry name" value="FecR"/>
    <property type="match status" value="1"/>
</dbReference>
<dbReference type="RefSeq" id="WP_310099951.1">
    <property type="nucleotide sequence ID" value="NZ_JAVDUU010000004.1"/>
</dbReference>
<evidence type="ECO:0000313" key="5">
    <source>
        <dbReference type="Proteomes" id="UP001247620"/>
    </source>
</evidence>
<dbReference type="Gene3D" id="2.60.120.1440">
    <property type="match status" value="1"/>
</dbReference>
<feature type="domain" description="Protein FecR C-terminal" evidence="3">
    <location>
        <begin position="264"/>
        <end position="332"/>
    </location>
</feature>
<dbReference type="EMBL" id="JAVDUU010000004">
    <property type="protein sequence ID" value="MDR6944244.1"/>
    <property type="molecule type" value="Genomic_DNA"/>
</dbReference>
<proteinExistence type="predicted"/>
<evidence type="ECO:0000256" key="1">
    <source>
        <dbReference type="SAM" id="Phobius"/>
    </source>
</evidence>
<comment type="caution">
    <text evidence="4">The sequence shown here is derived from an EMBL/GenBank/DDBJ whole genome shotgun (WGS) entry which is preliminary data.</text>
</comment>